<dbReference type="EMBL" id="MT141462">
    <property type="protein sequence ID" value="QJA62096.1"/>
    <property type="molecule type" value="Genomic_DNA"/>
</dbReference>
<evidence type="ECO:0000313" key="1">
    <source>
        <dbReference type="EMBL" id="QJA62096.1"/>
    </source>
</evidence>
<accession>A0A6M3IWT7</accession>
<proteinExistence type="predicted"/>
<gene>
    <name evidence="2" type="ORF">MM415A00493_0026</name>
    <name evidence="1" type="ORF">MM415B00826_0007</name>
</gene>
<evidence type="ECO:0000313" key="2">
    <source>
        <dbReference type="EMBL" id="QJA81782.1"/>
    </source>
</evidence>
<reference evidence="1" key="1">
    <citation type="submission" date="2020-03" db="EMBL/GenBank/DDBJ databases">
        <title>The deep terrestrial virosphere.</title>
        <authorList>
            <person name="Holmfeldt K."/>
            <person name="Nilsson E."/>
            <person name="Simone D."/>
            <person name="Lopez-Fernandez M."/>
            <person name="Wu X."/>
            <person name="de Brujin I."/>
            <person name="Lundin D."/>
            <person name="Andersson A."/>
            <person name="Bertilsson S."/>
            <person name="Dopson M."/>
        </authorList>
    </citation>
    <scope>NUCLEOTIDE SEQUENCE</scope>
    <source>
        <strain evidence="2">MM415A00493</strain>
        <strain evidence="1">MM415B00826</strain>
    </source>
</reference>
<dbReference type="EMBL" id="MT142469">
    <property type="protein sequence ID" value="QJA81782.1"/>
    <property type="molecule type" value="Genomic_DNA"/>
</dbReference>
<protein>
    <submittedName>
        <fullName evidence="1">Uncharacterized protein</fullName>
    </submittedName>
</protein>
<dbReference type="AlphaFoldDB" id="A0A6M3IWT7"/>
<sequence>MLNLEGQIAVLYQEGKQVAGMYDWEIHVILDYTTKDGMKEYKPHKNISARSYWLVEPVKENVFYAEFYQTMLDNLILMDAGNVAIDFPDCATLDKRLYAPINVNWVGDNDH</sequence>
<name>A0A6M3IWT7_9ZZZZ</name>
<organism evidence="1">
    <name type="scientific">viral metagenome</name>
    <dbReference type="NCBI Taxonomy" id="1070528"/>
    <lineage>
        <taxon>unclassified sequences</taxon>
        <taxon>metagenomes</taxon>
        <taxon>organismal metagenomes</taxon>
    </lineage>
</organism>